<evidence type="ECO:0000313" key="1">
    <source>
        <dbReference type="EMBL" id="EEG30290.1"/>
    </source>
</evidence>
<dbReference type="HOGENOM" id="CLU_2648122_0_0_9"/>
<protein>
    <submittedName>
        <fullName evidence="1">Uncharacterized protein</fullName>
    </submittedName>
</protein>
<evidence type="ECO:0000313" key="2">
    <source>
        <dbReference type="Proteomes" id="UP000003340"/>
    </source>
</evidence>
<sequence length="76" mass="8808">MTYSQWKNQLFSALNAVPIRLFDFTEDSFPTIDLKALYRAGFSPERAGELAKGINWFTKPEYKEKPSATIQSFREL</sequence>
<comment type="caution">
    <text evidence="1">The sequence shown here is derived from an EMBL/GenBank/DDBJ whole genome shotgun (WGS) entry which is preliminary data.</text>
</comment>
<keyword evidence="2" id="KW-1185">Reference proteome</keyword>
<gene>
    <name evidence="1" type="ORF">CLOSTMETH_02021</name>
</gene>
<dbReference type="Proteomes" id="UP000003340">
    <property type="component" value="Unassembled WGS sequence"/>
</dbReference>
<proteinExistence type="predicted"/>
<organism evidence="1 2">
    <name type="scientific">[Clostridium] methylpentosum DSM 5476</name>
    <dbReference type="NCBI Taxonomy" id="537013"/>
    <lineage>
        <taxon>Bacteria</taxon>
        <taxon>Bacillati</taxon>
        <taxon>Bacillota</taxon>
        <taxon>Clostridia</taxon>
        <taxon>Eubacteriales</taxon>
        <taxon>Oscillospiraceae</taxon>
        <taxon>Oscillospiraceae incertae sedis</taxon>
    </lineage>
</organism>
<name>C0EDU2_9FIRM</name>
<reference evidence="1 2" key="2">
    <citation type="submission" date="2009-02" db="EMBL/GenBank/DDBJ databases">
        <title>Draft genome sequence of Clostridium methylpentosum (DSM 5476).</title>
        <authorList>
            <person name="Sudarsanam P."/>
            <person name="Ley R."/>
            <person name="Guruge J."/>
            <person name="Turnbaugh P.J."/>
            <person name="Mahowald M."/>
            <person name="Liep D."/>
            <person name="Gordon J."/>
        </authorList>
    </citation>
    <scope>NUCLEOTIDE SEQUENCE [LARGE SCALE GENOMIC DNA]</scope>
    <source>
        <strain evidence="1 2">DSM 5476</strain>
    </source>
</reference>
<dbReference type="STRING" id="537013.CLOSTMETH_02021"/>
<dbReference type="EMBL" id="ACEC01000066">
    <property type="protein sequence ID" value="EEG30290.1"/>
    <property type="molecule type" value="Genomic_DNA"/>
</dbReference>
<accession>C0EDU2</accession>
<dbReference type="AlphaFoldDB" id="C0EDU2"/>
<reference evidence="1 2" key="1">
    <citation type="submission" date="2009-01" db="EMBL/GenBank/DDBJ databases">
        <authorList>
            <person name="Fulton L."/>
            <person name="Clifton S."/>
            <person name="Fulton B."/>
            <person name="Xu J."/>
            <person name="Minx P."/>
            <person name="Pepin K.H."/>
            <person name="Johnson M."/>
            <person name="Bhonagiri V."/>
            <person name="Nash W.E."/>
            <person name="Mardis E.R."/>
            <person name="Wilson R.K."/>
        </authorList>
    </citation>
    <scope>NUCLEOTIDE SEQUENCE [LARGE SCALE GENOMIC DNA]</scope>
    <source>
        <strain evidence="1 2">DSM 5476</strain>
    </source>
</reference>